<proteinExistence type="predicted"/>
<dbReference type="EMBL" id="FNDU01000013">
    <property type="protein sequence ID" value="SDI84201.1"/>
    <property type="molecule type" value="Genomic_DNA"/>
</dbReference>
<gene>
    <name evidence="8" type="ORF">SAMN05216352_1136</name>
</gene>
<comment type="cofactor">
    <cofactor evidence="2">
        <name>Mg(2+)</name>
        <dbReference type="ChEBI" id="CHEBI:18420"/>
    </cofactor>
</comment>
<protein>
    <submittedName>
        <fullName evidence="8">NUDIX domain-containing protein</fullName>
    </submittedName>
</protein>
<evidence type="ECO:0000259" key="7">
    <source>
        <dbReference type="PROSITE" id="PS51462"/>
    </source>
</evidence>
<dbReference type="OrthoDB" id="9802805at2"/>
<evidence type="ECO:0000313" key="8">
    <source>
        <dbReference type="EMBL" id="SDI84201.1"/>
    </source>
</evidence>
<evidence type="ECO:0000256" key="5">
    <source>
        <dbReference type="ARBA" id="ARBA00022842"/>
    </source>
</evidence>
<dbReference type="STRING" id="930129.SAMN05216352_1136"/>
<dbReference type="Pfam" id="PF00293">
    <property type="entry name" value="NUDIX"/>
    <property type="match status" value="1"/>
</dbReference>
<reference evidence="8 9" key="1">
    <citation type="submission" date="2016-10" db="EMBL/GenBank/DDBJ databases">
        <authorList>
            <person name="de Groot N.N."/>
        </authorList>
    </citation>
    <scope>NUCLEOTIDE SEQUENCE [LARGE SCALE GENOMIC DNA]</scope>
    <source>
        <strain evidence="9">P4B,CCM 7963,CECT 7998,DSM 25260,IBRC-M 10614,KCTC 13821</strain>
    </source>
</reference>
<evidence type="ECO:0000256" key="6">
    <source>
        <dbReference type="ARBA" id="ARBA00023211"/>
    </source>
</evidence>
<keyword evidence="6" id="KW-0464">Manganese</keyword>
<accession>A0A1G8NV97</accession>
<dbReference type="AlphaFoldDB" id="A0A1G8NV97"/>
<dbReference type="RefSeq" id="WP_091587113.1">
    <property type="nucleotide sequence ID" value="NZ_FNDU01000013.1"/>
</dbReference>
<dbReference type="PROSITE" id="PS51462">
    <property type="entry name" value="NUDIX"/>
    <property type="match status" value="1"/>
</dbReference>
<dbReference type="InterPro" id="IPR015797">
    <property type="entry name" value="NUDIX_hydrolase-like_dom_sf"/>
</dbReference>
<dbReference type="InterPro" id="IPR000086">
    <property type="entry name" value="NUDIX_hydrolase_dom"/>
</dbReference>
<evidence type="ECO:0000256" key="1">
    <source>
        <dbReference type="ARBA" id="ARBA00001936"/>
    </source>
</evidence>
<dbReference type="Proteomes" id="UP000199017">
    <property type="component" value="Unassembled WGS sequence"/>
</dbReference>
<dbReference type="GO" id="GO:0046872">
    <property type="term" value="F:metal ion binding"/>
    <property type="evidence" value="ECO:0007669"/>
    <property type="project" value="UniProtKB-KW"/>
</dbReference>
<evidence type="ECO:0000256" key="4">
    <source>
        <dbReference type="ARBA" id="ARBA00022801"/>
    </source>
</evidence>
<comment type="cofactor">
    <cofactor evidence="1">
        <name>Mn(2+)</name>
        <dbReference type="ChEBI" id="CHEBI:29035"/>
    </cofactor>
</comment>
<keyword evidence="5" id="KW-0460">Magnesium</keyword>
<keyword evidence="9" id="KW-1185">Reference proteome</keyword>
<evidence type="ECO:0000256" key="2">
    <source>
        <dbReference type="ARBA" id="ARBA00001946"/>
    </source>
</evidence>
<keyword evidence="3" id="KW-0479">Metal-binding</keyword>
<evidence type="ECO:0000256" key="3">
    <source>
        <dbReference type="ARBA" id="ARBA00022723"/>
    </source>
</evidence>
<dbReference type="Gene3D" id="3.90.79.10">
    <property type="entry name" value="Nucleoside Triphosphate Pyrophosphohydrolase"/>
    <property type="match status" value="1"/>
</dbReference>
<dbReference type="InterPro" id="IPR045121">
    <property type="entry name" value="CoAse"/>
</dbReference>
<dbReference type="SUPFAM" id="SSF55811">
    <property type="entry name" value="Nudix"/>
    <property type="match status" value="1"/>
</dbReference>
<sequence length="210" mass="24474">MNVNKKTVLKRFANRKQGIIDEYEMRRYAVLIPLIEIEKEMHILFEVRAKHMNRQPGEICFPGGMVDSSDRTPGDAAVRELCEEVGVSEEYISLTGSLDRMVSPFNQIIYPYVGFLNRSAPMSPNQEEVDELFTVPLSFFLDMEPERHDVYLNVEAGCSFPYEHLPGGKNYQWKKGVIPEYFYFYKDYVIWGLTARIIKHFIDELNVNDK</sequence>
<dbReference type="CDD" id="cd03426">
    <property type="entry name" value="NUDIX_CoAse_Nudt7"/>
    <property type="match status" value="1"/>
</dbReference>
<dbReference type="GO" id="GO:0010945">
    <property type="term" value="F:coenzyme A diphosphatase activity"/>
    <property type="evidence" value="ECO:0007669"/>
    <property type="project" value="InterPro"/>
</dbReference>
<evidence type="ECO:0000313" key="9">
    <source>
        <dbReference type="Proteomes" id="UP000199017"/>
    </source>
</evidence>
<name>A0A1G8NV97_9BACI</name>
<dbReference type="PANTHER" id="PTHR12992:SF11">
    <property type="entry name" value="MITOCHONDRIAL COENZYME A DIPHOSPHATASE NUDT8"/>
    <property type="match status" value="1"/>
</dbReference>
<keyword evidence="4" id="KW-0378">Hydrolase</keyword>
<feature type="domain" description="Nudix hydrolase" evidence="7">
    <location>
        <begin position="25"/>
        <end position="156"/>
    </location>
</feature>
<organism evidence="8 9">
    <name type="scientific">Alteribacillus bidgolensis</name>
    <dbReference type="NCBI Taxonomy" id="930129"/>
    <lineage>
        <taxon>Bacteria</taxon>
        <taxon>Bacillati</taxon>
        <taxon>Bacillota</taxon>
        <taxon>Bacilli</taxon>
        <taxon>Bacillales</taxon>
        <taxon>Bacillaceae</taxon>
        <taxon>Alteribacillus</taxon>
    </lineage>
</organism>
<dbReference type="PANTHER" id="PTHR12992">
    <property type="entry name" value="NUDIX HYDROLASE"/>
    <property type="match status" value="1"/>
</dbReference>